<keyword evidence="2" id="KW-1185">Reference proteome</keyword>
<dbReference type="Proteomes" id="UP000824890">
    <property type="component" value="Unassembled WGS sequence"/>
</dbReference>
<organism evidence="1 2">
    <name type="scientific">Brassica napus</name>
    <name type="common">Rape</name>
    <dbReference type="NCBI Taxonomy" id="3708"/>
    <lineage>
        <taxon>Eukaryota</taxon>
        <taxon>Viridiplantae</taxon>
        <taxon>Streptophyta</taxon>
        <taxon>Embryophyta</taxon>
        <taxon>Tracheophyta</taxon>
        <taxon>Spermatophyta</taxon>
        <taxon>Magnoliopsida</taxon>
        <taxon>eudicotyledons</taxon>
        <taxon>Gunneridae</taxon>
        <taxon>Pentapetalae</taxon>
        <taxon>rosids</taxon>
        <taxon>malvids</taxon>
        <taxon>Brassicales</taxon>
        <taxon>Brassicaceae</taxon>
        <taxon>Brassiceae</taxon>
        <taxon>Brassica</taxon>
    </lineage>
</organism>
<comment type="caution">
    <text evidence="1">The sequence shown here is derived from an EMBL/GenBank/DDBJ whole genome shotgun (WGS) entry which is preliminary data.</text>
</comment>
<proteinExistence type="predicted"/>
<evidence type="ECO:0000313" key="2">
    <source>
        <dbReference type="Proteomes" id="UP000824890"/>
    </source>
</evidence>
<gene>
    <name evidence="1" type="ORF">HID58_052549</name>
</gene>
<reference evidence="1 2" key="1">
    <citation type="submission" date="2021-05" db="EMBL/GenBank/DDBJ databases">
        <title>Genome Assembly of Synthetic Allotetraploid Brassica napus Reveals Homoeologous Exchanges between Subgenomes.</title>
        <authorList>
            <person name="Davis J.T."/>
        </authorList>
    </citation>
    <scope>NUCLEOTIDE SEQUENCE [LARGE SCALE GENOMIC DNA]</scope>
    <source>
        <strain evidence="2">cv. Da-Ae</strain>
        <tissue evidence="1">Seedling</tissue>
    </source>
</reference>
<evidence type="ECO:0000313" key="1">
    <source>
        <dbReference type="EMBL" id="KAH0890120.1"/>
    </source>
</evidence>
<protein>
    <submittedName>
        <fullName evidence="1">Uncharacterized protein</fullName>
    </submittedName>
</protein>
<accession>A0ABQ8AC95</accession>
<dbReference type="EMBL" id="JAGKQM010000013">
    <property type="protein sequence ID" value="KAH0890120.1"/>
    <property type="molecule type" value="Genomic_DNA"/>
</dbReference>
<feature type="non-terminal residue" evidence="1">
    <location>
        <position position="1"/>
    </location>
</feature>
<sequence>RDHQKCRRHVSQTLGESTQVKDRQKYRIRRKRPREVQILYMCRCDKVEVRDLKAGGIGSDAKQIDDKHTWSSLSNTSTSSSIWTDESPSTAEIVLKIMVIHPKEMCSLIKALMELHSYGGRREILSLGLSQRLERKPCVHDLFGKEKPAAVFVAGIVSQKQMSKFSESKMLAEQMADSNRKGFPERLAYVQGAADGSKPFLKRINFLSAEKNRSCSAPRDAMVKK</sequence>
<name>A0ABQ8AC95_BRANA</name>